<dbReference type="RefSeq" id="WP_377172497.1">
    <property type="nucleotide sequence ID" value="NZ_JBHTJC010000004.1"/>
</dbReference>
<keyword evidence="4" id="KW-1185">Reference proteome</keyword>
<keyword evidence="2" id="KW-0812">Transmembrane</keyword>
<keyword evidence="2" id="KW-1133">Transmembrane helix</keyword>
<keyword evidence="1" id="KW-0175">Coiled coil</keyword>
<evidence type="ECO:0000313" key="3">
    <source>
        <dbReference type="EMBL" id="MFH0255136.1"/>
    </source>
</evidence>
<dbReference type="PANTHER" id="PTHR32309">
    <property type="entry name" value="TYROSINE-PROTEIN KINASE"/>
    <property type="match status" value="1"/>
</dbReference>
<feature type="transmembrane region" description="Helical" evidence="2">
    <location>
        <begin position="30"/>
        <end position="53"/>
    </location>
</feature>
<reference evidence="3 4" key="1">
    <citation type="submission" date="2024-10" db="EMBL/GenBank/DDBJ databases">
        <authorList>
            <person name="Yang X.-N."/>
        </authorList>
    </citation>
    <scope>NUCLEOTIDE SEQUENCE [LARGE SCALE GENOMIC DNA]</scope>
    <source>
        <strain evidence="3 4">CAU 1059</strain>
    </source>
</reference>
<accession>A0ABW7IAB0</accession>
<sequence length="394" mass="43828">MPGSERQRAHMGEAKPRRPVRAARFRKRHYGLAVSFACIVLIPLTVAALYLFFVAEKQYGSQAGFTVRQEEGGGASELLGGLASLAGGSMASDGEILYEFILSQQLIRQIDAALDLRGHYSARWSSDPVFALRPDASIEELEEYWSRIVRVAYDRSSGLMDMRVLAFTPETAQQIAAETIRLSQDMINELNEQARSDAMRYARADLDEAVARLKSAREDLTRFRSGNQLVNPDADLQGRMGVMNNLQQQLAEALIDMDLLSGTTSESDPRMRQAERLIEVIRGRIANEREQLASGGVTTDGLGEDYPSLIAAYEGLVVDREFAEENYRVALAALDLARANAQRQSRYLATYIKPTLAQTSEYPREAVILGLVALFLTLGWSVMALVFYSIRDRS</sequence>
<gene>
    <name evidence="3" type="ORF">ACGRVM_14615</name>
</gene>
<dbReference type="InterPro" id="IPR050445">
    <property type="entry name" value="Bact_polysacc_biosynth/exp"/>
</dbReference>
<name>A0ABW7IAB0_9RHOB</name>
<protein>
    <submittedName>
        <fullName evidence="3">Sugar transporter</fullName>
    </submittedName>
</protein>
<evidence type="ECO:0000313" key="4">
    <source>
        <dbReference type="Proteomes" id="UP001607157"/>
    </source>
</evidence>
<keyword evidence="3" id="KW-0762">Sugar transport</keyword>
<evidence type="ECO:0000256" key="1">
    <source>
        <dbReference type="SAM" id="Coils"/>
    </source>
</evidence>
<organism evidence="3 4">
    <name type="scientific">Roseovarius aquimarinus</name>
    <dbReference type="NCBI Taxonomy" id="1229156"/>
    <lineage>
        <taxon>Bacteria</taxon>
        <taxon>Pseudomonadati</taxon>
        <taxon>Pseudomonadota</taxon>
        <taxon>Alphaproteobacteria</taxon>
        <taxon>Rhodobacterales</taxon>
        <taxon>Roseobacteraceae</taxon>
        <taxon>Roseovarius</taxon>
    </lineage>
</organism>
<keyword evidence="3" id="KW-0813">Transport</keyword>
<feature type="coiled-coil region" evidence="1">
    <location>
        <begin position="243"/>
        <end position="291"/>
    </location>
</feature>
<dbReference type="PANTHER" id="PTHR32309:SF13">
    <property type="entry name" value="FERRIC ENTEROBACTIN TRANSPORT PROTEIN FEPE"/>
    <property type="match status" value="1"/>
</dbReference>
<proteinExistence type="predicted"/>
<dbReference type="EMBL" id="JBIHMM010000004">
    <property type="protein sequence ID" value="MFH0255136.1"/>
    <property type="molecule type" value="Genomic_DNA"/>
</dbReference>
<dbReference type="Proteomes" id="UP001607157">
    <property type="component" value="Unassembled WGS sequence"/>
</dbReference>
<evidence type="ECO:0000256" key="2">
    <source>
        <dbReference type="SAM" id="Phobius"/>
    </source>
</evidence>
<feature type="transmembrane region" description="Helical" evidence="2">
    <location>
        <begin position="366"/>
        <end position="390"/>
    </location>
</feature>
<comment type="caution">
    <text evidence="3">The sequence shown here is derived from an EMBL/GenBank/DDBJ whole genome shotgun (WGS) entry which is preliminary data.</text>
</comment>
<keyword evidence="2" id="KW-0472">Membrane</keyword>